<keyword evidence="2" id="KW-0067">ATP-binding</keyword>
<sequence>MIICAVHDVSKTLGGNIIFEKLRFEVKKGERIGLVGTNGSGKTTILKLISGIEPCDEGKIHIKKEAEVGYLEQIPSFGDQDTVRDVLCGAFKDINDLNKKMRSIEQKMRTDVHNLEKLLKQYGEMQEVFTKLGGYEMEADLMKICNGLGITSLLDQPFSKCSGGEQTKIGLGLILLKRPELLLLDEPTNHLDIQALQWLENFMKTYQGTVFIVSHDRYFLDEVVNKIFEVEDGELHTYHGNYSYYVEEKEKRILNQFAAFQEQQKKIKKMKETIKQLREWANRANPPNAGLHKRAKNMEKALERIEKIKKPKLENTKMKFNLQMNERSGKDVIRFENVTKGFNEMILFENLSLSVRYQDRIALIGNNGSGKSTILKMILDEIVPDEGSIQLGSNVRIGYLSQHVFQNQHEGRLIDLFREQVHVTEAEARHILAKFMFYGHSVFKKVSQLSGGEKMRVRLAQLMNQDMNLIILDEPTNHLDIDSREVLEETLEQFEGTIICVSHDRYFLNRCFHQTYWLDHGELFKYIGNYDFAKLKHLL</sequence>
<keyword evidence="6" id="KW-1185">Reference proteome</keyword>
<name>A0A6N9PYR9_9BACL</name>
<dbReference type="FunFam" id="3.40.50.300:FF:001807">
    <property type="entry name" value="ABC transporter ATP-binding protein"/>
    <property type="match status" value="1"/>
</dbReference>
<comment type="caution">
    <text evidence="5">The sequence shown here is derived from an EMBL/GenBank/DDBJ whole genome shotgun (WGS) entry which is preliminary data.</text>
</comment>
<dbReference type="SMART" id="SM00382">
    <property type="entry name" value="AAA"/>
    <property type="match status" value="2"/>
</dbReference>
<keyword evidence="3" id="KW-0175">Coiled coil</keyword>
<reference evidence="5 6" key="1">
    <citation type="submission" date="2019-01" db="EMBL/GenBank/DDBJ databases">
        <title>Chengkuizengella sp. nov., isolated from deep-sea sediment of East Pacific Ocean.</title>
        <authorList>
            <person name="Yang J."/>
            <person name="Lai Q."/>
            <person name="Shao Z."/>
        </authorList>
    </citation>
    <scope>NUCLEOTIDE SEQUENCE [LARGE SCALE GENOMIC DNA]</scope>
    <source>
        <strain evidence="5 6">YPA3-1-1</strain>
    </source>
</reference>
<evidence type="ECO:0000256" key="3">
    <source>
        <dbReference type="SAM" id="Coils"/>
    </source>
</evidence>
<dbReference type="PANTHER" id="PTHR42855:SF2">
    <property type="entry name" value="DRUG RESISTANCE ABC TRANSPORTER,ATP-BINDING PROTEIN"/>
    <property type="match status" value="1"/>
</dbReference>
<dbReference type="InterPro" id="IPR051309">
    <property type="entry name" value="ABCF_ATPase"/>
</dbReference>
<dbReference type="RefSeq" id="WP_160644063.1">
    <property type="nucleotide sequence ID" value="NZ_SIJB01000006.1"/>
</dbReference>
<dbReference type="Pfam" id="PF00005">
    <property type="entry name" value="ABC_tran"/>
    <property type="match status" value="2"/>
</dbReference>
<dbReference type="InterPro" id="IPR003439">
    <property type="entry name" value="ABC_transporter-like_ATP-bd"/>
</dbReference>
<evidence type="ECO:0000313" key="5">
    <source>
        <dbReference type="EMBL" id="NBI27775.1"/>
    </source>
</evidence>
<dbReference type="Gene3D" id="3.40.50.300">
    <property type="entry name" value="P-loop containing nucleotide triphosphate hydrolases"/>
    <property type="match status" value="2"/>
</dbReference>
<dbReference type="InterPro" id="IPR003593">
    <property type="entry name" value="AAA+_ATPase"/>
</dbReference>
<organism evidence="5 6">
    <name type="scientific">Chengkuizengella marina</name>
    <dbReference type="NCBI Taxonomy" id="2507566"/>
    <lineage>
        <taxon>Bacteria</taxon>
        <taxon>Bacillati</taxon>
        <taxon>Bacillota</taxon>
        <taxon>Bacilli</taxon>
        <taxon>Bacillales</taxon>
        <taxon>Paenibacillaceae</taxon>
        <taxon>Chengkuizengella</taxon>
    </lineage>
</organism>
<feature type="domain" description="ABC transporter" evidence="4">
    <location>
        <begin position="4"/>
        <end position="257"/>
    </location>
</feature>
<evidence type="ECO:0000256" key="1">
    <source>
        <dbReference type="ARBA" id="ARBA00022741"/>
    </source>
</evidence>
<protein>
    <submittedName>
        <fullName evidence="5">ABC-F type ribosomal protection protein</fullName>
    </submittedName>
</protein>
<dbReference type="CDD" id="cd03221">
    <property type="entry name" value="ABCF_EF-3"/>
    <property type="match status" value="2"/>
</dbReference>
<dbReference type="InterPro" id="IPR017871">
    <property type="entry name" value="ABC_transporter-like_CS"/>
</dbReference>
<feature type="domain" description="ABC transporter" evidence="4">
    <location>
        <begin position="333"/>
        <end position="539"/>
    </location>
</feature>
<dbReference type="EMBL" id="SIJB01000006">
    <property type="protein sequence ID" value="NBI27775.1"/>
    <property type="molecule type" value="Genomic_DNA"/>
</dbReference>
<dbReference type="PROSITE" id="PS00211">
    <property type="entry name" value="ABC_TRANSPORTER_1"/>
    <property type="match status" value="2"/>
</dbReference>
<accession>A0A6N9PYR9</accession>
<keyword evidence="1" id="KW-0547">Nucleotide-binding</keyword>
<evidence type="ECO:0000256" key="2">
    <source>
        <dbReference type="ARBA" id="ARBA00022840"/>
    </source>
</evidence>
<feature type="coiled-coil region" evidence="3">
    <location>
        <begin position="260"/>
        <end position="308"/>
    </location>
</feature>
<evidence type="ECO:0000313" key="6">
    <source>
        <dbReference type="Proteomes" id="UP000448943"/>
    </source>
</evidence>
<dbReference type="Proteomes" id="UP000448943">
    <property type="component" value="Unassembled WGS sequence"/>
</dbReference>
<proteinExistence type="predicted"/>
<dbReference type="InterPro" id="IPR027417">
    <property type="entry name" value="P-loop_NTPase"/>
</dbReference>
<gene>
    <name evidence="5" type="primary">abc-f</name>
    <name evidence="5" type="ORF">ERL59_02210</name>
</gene>
<dbReference type="SUPFAM" id="SSF52540">
    <property type="entry name" value="P-loop containing nucleoside triphosphate hydrolases"/>
    <property type="match status" value="2"/>
</dbReference>
<dbReference type="PANTHER" id="PTHR42855">
    <property type="entry name" value="ABC TRANSPORTER ATP-BINDING SUBUNIT"/>
    <property type="match status" value="1"/>
</dbReference>
<dbReference type="Pfam" id="PF12848">
    <property type="entry name" value="ABC_tran_Xtn"/>
    <property type="match status" value="1"/>
</dbReference>
<dbReference type="OrthoDB" id="9762369at2"/>
<dbReference type="NCBIfam" id="NF000355">
    <property type="entry name" value="ribo_prot_ABC_F"/>
    <property type="match status" value="1"/>
</dbReference>
<dbReference type="PROSITE" id="PS50893">
    <property type="entry name" value="ABC_TRANSPORTER_2"/>
    <property type="match status" value="2"/>
</dbReference>
<dbReference type="InterPro" id="IPR032781">
    <property type="entry name" value="ABC_tran_Xtn"/>
</dbReference>
<dbReference type="GO" id="GO:0005524">
    <property type="term" value="F:ATP binding"/>
    <property type="evidence" value="ECO:0007669"/>
    <property type="project" value="UniProtKB-KW"/>
</dbReference>
<dbReference type="AlphaFoldDB" id="A0A6N9PYR9"/>
<dbReference type="GO" id="GO:0016887">
    <property type="term" value="F:ATP hydrolysis activity"/>
    <property type="evidence" value="ECO:0007669"/>
    <property type="project" value="InterPro"/>
</dbReference>
<dbReference type="FunFam" id="3.40.50.300:FF:000011">
    <property type="entry name" value="Putative ABC transporter ATP-binding component"/>
    <property type="match status" value="1"/>
</dbReference>
<evidence type="ECO:0000259" key="4">
    <source>
        <dbReference type="PROSITE" id="PS50893"/>
    </source>
</evidence>